<feature type="region of interest" description="Disordered" evidence="11">
    <location>
        <begin position="164"/>
        <end position="183"/>
    </location>
</feature>
<accession>A0A5E4N804</accession>
<keyword evidence="4" id="KW-0138">CF(0)</keyword>
<dbReference type="GO" id="GO:0015078">
    <property type="term" value="F:proton transmembrane transporter activity"/>
    <property type="evidence" value="ECO:0007669"/>
    <property type="project" value="InterPro"/>
</dbReference>
<evidence type="ECO:0000256" key="9">
    <source>
        <dbReference type="ARBA" id="ARBA00023136"/>
    </source>
</evidence>
<evidence type="ECO:0000256" key="2">
    <source>
        <dbReference type="ARBA" id="ARBA00006842"/>
    </source>
</evidence>
<comment type="function">
    <text evidence="10">Mitochondrial membrane ATP synthase (F(1)F(0) ATP synthase or Complex V) produces ATP from ADP in the presence of a proton gradient across the membrane which is generated by electron transport complexes of the respiratory chain. F-type ATPases consist of two structural domains, F(1) - containing the extramembraneous catalytic core, and F(0) - containing the membrane proton channel, linked together by a central stalk and a peripheral stalk. During catalysis, ATP synthesis in the catalytic domain of F(1) is coupled via a rotary mechanism of the central stalk subunits to proton translocation.</text>
</comment>
<dbReference type="AlphaFoldDB" id="A0A5E4N804"/>
<evidence type="ECO:0000256" key="11">
    <source>
        <dbReference type="SAM" id="MobiDB-lite"/>
    </source>
</evidence>
<feature type="compositionally biased region" description="Basic and acidic residues" evidence="11">
    <location>
        <begin position="168"/>
        <end position="183"/>
    </location>
</feature>
<dbReference type="EMBL" id="CABPRJ010001897">
    <property type="protein sequence ID" value="VVC39751.1"/>
    <property type="molecule type" value="Genomic_DNA"/>
</dbReference>
<dbReference type="Pfam" id="PF05873">
    <property type="entry name" value="Mt_ATP-synt_D"/>
    <property type="match status" value="1"/>
</dbReference>
<dbReference type="GO" id="GO:0005743">
    <property type="term" value="C:mitochondrial inner membrane"/>
    <property type="evidence" value="ECO:0007669"/>
    <property type="project" value="UniProtKB-SubCell"/>
</dbReference>
<keyword evidence="8 10" id="KW-0496">Mitochondrion</keyword>
<name>A0A5E4N804_9HEMI</name>
<evidence type="ECO:0000256" key="3">
    <source>
        <dbReference type="ARBA" id="ARBA00022448"/>
    </source>
</evidence>
<organism evidence="12 13">
    <name type="scientific">Cinara cedri</name>
    <dbReference type="NCBI Taxonomy" id="506608"/>
    <lineage>
        <taxon>Eukaryota</taxon>
        <taxon>Metazoa</taxon>
        <taxon>Ecdysozoa</taxon>
        <taxon>Arthropoda</taxon>
        <taxon>Hexapoda</taxon>
        <taxon>Insecta</taxon>
        <taxon>Pterygota</taxon>
        <taxon>Neoptera</taxon>
        <taxon>Paraneoptera</taxon>
        <taxon>Hemiptera</taxon>
        <taxon>Sternorrhyncha</taxon>
        <taxon>Aphidomorpha</taxon>
        <taxon>Aphidoidea</taxon>
        <taxon>Aphididae</taxon>
        <taxon>Lachninae</taxon>
        <taxon>Cinara</taxon>
    </lineage>
</organism>
<keyword evidence="7 10" id="KW-0406">Ion transport</keyword>
<dbReference type="PANTHER" id="PTHR12700">
    <property type="entry name" value="ATP SYNTHASE SUBUNIT D, MITOCHONDRIAL"/>
    <property type="match status" value="1"/>
</dbReference>
<dbReference type="PIRSF" id="PIRSF005514">
    <property type="entry name" value="ATPase_F0_D_mt"/>
    <property type="match status" value="1"/>
</dbReference>
<evidence type="ECO:0000256" key="1">
    <source>
        <dbReference type="ARBA" id="ARBA00004273"/>
    </source>
</evidence>
<dbReference type="SUPFAM" id="SSF161065">
    <property type="entry name" value="ATP synthase D chain-like"/>
    <property type="match status" value="1"/>
</dbReference>
<dbReference type="Proteomes" id="UP000325440">
    <property type="component" value="Unassembled WGS sequence"/>
</dbReference>
<dbReference type="InterPro" id="IPR008689">
    <property type="entry name" value="ATP_synth_F0_dsu_mt"/>
</dbReference>
<comment type="similarity">
    <text evidence="2 10">Belongs to the ATPase d subunit family.</text>
</comment>
<evidence type="ECO:0000256" key="8">
    <source>
        <dbReference type="ARBA" id="ARBA00023128"/>
    </source>
</evidence>
<keyword evidence="6 10" id="KW-0999">Mitochondrion inner membrane</keyword>
<keyword evidence="3 10" id="KW-0813">Transport</keyword>
<dbReference type="OrthoDB" id="35799at2759"/>
<protein>
    <recommendedName>
        <fullName evidence="10">ATP synthase subunit d, mitochondrial</fullName>
    </recommendedName>
</protein>
<dbReference type="GO" id="GO:0045259">
    <property type="term" value="C:proton-transporting ATP synthase complex"/>
    <property type="evidence" value="ECO:0007669"/>
    <property type="project" value="UniProtKB-KW"/>
</dbReference>
<keyword evidence="9 10" id="KW-0472">Membrane</keyword>
<dbReference type="InterPro" id="IPR036228">
    <property type="entry name" value="ATP_synth_F0_dsu_sf_mt"/>
</dbReference>
<evidence type="ECO:0000256" key="6">
    <source>
        <dbReference type="ARBA" id="ARBA00022792"/>
    </source>
</evidence>
<dbReference type="Gene3D" id="6.10.280.70">
    <property type="match status" value="1"/>
</dbReference>
<evidence type="ECO:0000256" key="10">
    <source>
        <dbReference type="PIRNR" id="PIRNR005514"/>
    </source>
</evidence>
<reference evidence="12 13" key="1">
    <citation type="submission" date="2019-08" db="EMBL/GenBank/DDBJ databases">
        <authorList>
            <person name="Alioto T."/>
            <person name="Alioto T."/>
            <person name="Gomez Garrido J."/>
        </authorList>
    </citation>
    <scope>NUCLEOTIDE SEQUENCE [LARGE SCALE GENOMIC DNA]</scope>
</reference>
<evidence type="ECO:0000313" key="12">
    <source>
        <dbReference type="EMBL" id="VVC39751.1"/>
    </source>
</evidence>
<dbReference type="GO" id="GO:0015986">
    <property type="term" value="P:proton motive force-driven ATP synthesis"/>
    <property type="evidence" value="ECO:0007669"/>
    <property type="project" value="UniProtKB-UniRule"/>
</dbReference>
<keyword evidence="13" id="KW-1185">Reference proteome</keyword>
<keyword evidence="5 10" id="KW-0375">Hydrogen ion transport</keyword>
<evidence type="ECO:0000313" key="13">
    <source>
        <dbReference type="Proteomes" id="UP000325440"/>
    </source>
</evidence>
<sequence length="183" mass="21085">MASKRFVQSSINWVAIAERIPESEKATYFAFKAKSDGYLRKLSALPAEVPKIDWAEYKNKIAVPGLVDNFSKLYSAVKVPYPEDKYTAVIDKNEQEIIKGIVEFKSEAEVIIKNCETRIKEIEGLLPFDQMTYEDAAYDAPDLTLDLENKPSFWPHENIDYIFDEPEEEKKQIEEQKKVDASH</sequence>
<comment type="subcellular location">
    <subcellularLocation>
        <location evidence="1 10">Mitochondrion inner membrane</location>
    </subcellularLocation>
</comment>
<proteinExistence type="inferred from homology"/>
<evidence type="ECO:0000256" key="5">
    <source>
        <dbReference type="ARBA" id="ARBA00022781"/>
    </source>
</evidence>
<evidence type="ECO:0000256" key="7">
    <source>
        <dbReference type="ARBA" id="ARBA00023065"/>
    </source>
</evidence>
<evidence type="ECO:0000256" key="4">
    <source>
        <dbReference type="ARBA" id="ARBA00022547"/>
    </source>
</evidence>
<gene>
    <name evidence="12" type="ORF">CINCED_3A000603</name>
</gene>